<accession>Q2K2C9</accession>
<dbReference type="Pfam" id="PF05717">
    <property type="entry name" value="TnpB_IS66"/>
    <property type="match status" value="1"/>
</dbReference>
<keyword evidence="2" id="KW-1185">Reference proteome</keyword>
<proteinExistence type="predicted"/>
<dbReference type="KEGG" id="ret:RHE_PA00039"/>
<sequence length="168" mass="18514">MKIINTIKSPGCPEFDGGMHYEAHCGDLIKVVWHDGQGACLFTKRLERGRFKWPSYYVHQLAVLAGFRLIVLANRIDCADAFLLELHDELAEGCGRQCKSIDAKLQGSCFPFALFSTAYTHLESGSTKALGRAPPGFRHTLLPAPPEECAPLTISESTAFVLIPTKCF</sequence>
<keyword evidence="1" id="KW-0614">Plasmid</keyword>
<geneLocation type="plasmid" evidence="1 2">
    <name>p42a</name>
</geneLocation>
<evidence type="ECO:0000313" key="2">
    <source>
        <dbReference type="Proteomes" id="UP000001936"/>
    </source>
</evidence>
<dbReference type="AlphaFoldDB" id="Q2K2C9"/>
<evidence type="ECO:0000313" key="1">
    <source>
        <dbReference type="EMBL" id="ABC92908.1"/>
    </source>
</evidence>
<dbReference type="Proteomes" id="UP000001936">
    <property type="component" value="Plasmid p42a"/>
</dbReference>
<dbReference type="OrthoDB" id="8374051at2"/>
<protein>
    <submittedName>
        <fullName evidence="1">Insertion sequence transposase protein</fullName>
    </submittedName>
</protein>
<gene>
    <name evidence="1" type="ordered locus">RHE_PA00039</name>
</gene>
<organism evidence="1 2">
    <name type="scientific">Rhizobium etli (strain ATCC 51251 / DSM 11541 / JCM 21823 / NBRC 15573 / CFN 42)</name>
    <dbReference type="NCBI Taxonomy" id="347834"/>
    <lineage>
        <taxon>Bacteria</taxon>
        <taxon>Pseudomonadati</taxon>
        <taxon>Pseudomonadota</taxon>
        <taxon>Alphaproteobacteria</taxon>
        <taxon>Hyphomicrobiales</taxon>
        <taxon>Rhizobiaceae</taxon>
        <taxon>Rhizobium/Agrobacterium group</taxon>
        <taxon>Rhizobium</taxon>
    </lineage>
</organism>
<dbReference type="HOGENOM" id="CLU_1585173_0_0_5"/>
<dbReference type="EMBL" id="CP000134">
    <property type="protein sequence ID" value="ABC92908.1"/>
    <property type="molecule type" value="Genomic_DNA"/>
</dbReference>
<reference evidence="1 2" key="1">
    <citation type="journal article" date="2006" name="Proc. Natl. Acad. Sci. U.S.A.">
        <title>The partitioned Rhizobium etli genome: genetic and metabolic redundancy in seven interacting replicons.</title>
        <authorList>
            <person name="Gonzalez V."/>
            <person name="Santamaria R.I."/>
            <person name="Bustos P."/>
            <person name="Hernandez-Gonzalez I."/>
            <person name="Medrano-Soto A."/>
            <person name="Moreno-Hagelsieb G."/>
            <person name="Janga S.C."/>
            <person name="Ramirez M.A."/>
            <person name="Jimenez-Jacinto V."/>
            <person name="Collado-Vides J."/>
            <person name="Davila G."/>
        </authorList>
    </citation>
    <scope>NUCLEOTIDE SEQUENCE [LARGE SCALE GENOMIC DNA]</scope>
    <source>
        <strain evidence="2">ATCC 51251 / DSM 11541 / JCM 21823 / NBRC 15573 / CFN 42</strain>
    </source>
</reference>
<dbReference type="InterPro" id="IPR008878">
    <property type="entry name" value="Transposase_IS66_Orf2"/>
</dbReference>
<name>Q2K2C9_RHIEC</name>